<dbReference type="Proteomes" id="UP001310386">
    <property type="component" value="Unassembled WGS sequence"/>
</dbReference>
<evidence type="ECO:0000313" key="3">
    <source>
        <dbReference type="Proteomes" id="UP001310386"/>
    </source>
</evidence>
<dbReference type="RefSeq" id="WP_371754554.1">
    <property type="nucleotide sequence ID" value="NZ_JAYJLD010000017.1"/>
</dbReference>
<keyword evidence="1" id="KW-1133">Transmembrane helix</keyword>
<reference evidence="2" key="1">
    <citation type="submission" date="2023-12" db="EMBL/GenBank/DDBJ databases">
        <title>Fervidustalea candida gen. nov., sp. nov., a novel member of the family Paenibacillaceae isolated from a geothermal area.</title>
        <authorList>
            <person name="Li W.-J."/>
            <person name="Jiao J.-Y."/>
            <person name="Chen Y."/>
        </authorList>
    </citation>
    <scope>NUCLEOTIDE SEQUENCE</scope>
    <source>
        <strain evidence="2">SYSU GA230002</strain>
    </source>
</reference>
<proteinExistence type="predicted"/>
<protein>
    <submittedName>
        <fullName evidence="2">Uncharacterized protein</fullName>
    </submittedName>
</protein>
<evidence type="ECO:0000256" key="1">
    <source>
        <dbReference type="SAM" id="Phobius"/>
    </source>
</evidence>
<keyword evidence="1" id="KW-0472">Membrane</keyword>
<sequence length="75" mass="8541">MELNDVLYLILTGIMLTGVILGAVFVRQEKGNSYDSEAAKFRVKHPATTNPIIWTYILFPVFLFLLAYLIYSLLT</sequence>
<feature type="transmembrane region" description="Helical" evidence="1">
    <location>
        <begin position="52"/>
        <end position="74"/>
    </location>
</feature>
<accession>A0ABU5ZIT3</accession>
<keyword evidence="3" id="KW-1185">Reference proteome</keyword>
<organism evidence="2 3">
    <name type="scientific">Ferviditalea candida</name>
    <dbReference type="NCBI Taxonomy" id="3108399"/>
    <lineage>
        <taxon>Bacteria</taxon>
        <taxon>Bacillati</taxon>
        <taxon>Bacillota</taxon>
        <taxon>Bacilli</taxon>
        <taxon>Bacillales</taxon>
        <taxon>Paenibacillaceae</taxon>
        <taxon>Ferviditalea</taxon>
    </lineage>
</organism>
<feature type="transmembrane region" description="Helical" evidence="1">
    <location>
        <begin position="6"/>
        <end position="26"/>
    </location>
</feature>
<comment type="caution">
    <text evidence="2">The sequence shown here is derived from an EMBL/GenBank/DDBJ whole genome shotgun (WGS) entry which is preliminary data.</text>
</comment>
<name>A0ABU5ZIT3_9BACL</name>
<gene>
    <name evidence="2" type="ORF">VF724_12245</name>
</gene>
<keyword evidence="1" id="KW-0812">Transmembrane</keyword>
<dbReference type="EMBL" id="JAYJLD010000017">
    <property type="protein sequence ID" value="MEB3102432.1"/>
    <property type="molecule type" value="Genomic_DNA"/>
</dbReference>
<evidence type="ECO:0000313" key="2">
    <source>
        <dbReference type="EMBL" id="MEB3102432.1"/>
    </source>
</evidence>